<accession>A0ACB8DVK1</accession>
<protein>
    <submittedName>
        <fullName evidence="1">Uncharacterized protein</fullName>
    </submittedName>
</protein>
<dbReference type="Proteomes" id="UP000821865">
    <property type="component" value="Chromosome 1"/>
</dbReference>
<gene>
    <name evidence="1" type="ORF">HPB49_006303</name>
</gene>
<proteinExistence type="predicted"/>
<name>A0ACB8DVK1_DERSI</name>
<reference evidence="1" key="1">
    <citation type="submission" date="2020-05" db="EMBL/GenBank/DDBJ databases">
        <title>Large-scale comparative analyses of tick genomes elucidate their genetic diversity and vector capacities.</title>
        <authorList>
            <person name="Jia N."/>
            <person name="Wang J."/>
            <person name="Shi W."/>
            <person name="Du L."/>
            <person name="Sun Y."/>
            <person name="Zhan W."/>
            <person name="Jiang J."/>
            <person name="Wang Q."/>
            <person name="Zhang B."/>
            <person name="Ji P."/>
            <person name="Sakyi L.B."/>
            <person name="Cui X."/>
            <person name="Yuan T."/>
            <person name="Jiang B."/>
            <person name="Yang W."/>
            <person name="Lam T.T.-Y."/>
            <person name="Chang Q."/>
            <person name="Ding S."/>
            <person name="Wang X."/>
            <person name="Zhu J."/>
            <person name="Ruan X."/>
            <person name="Zhao L."/>
            <person name="Wei J."/>
            <person name="Que T."/>
            <person name="Du C."/>
            <person name="Cheng J."/>
            <person name="Dai P."/>
            <person name="Han X."/>
            <person name="Huang E."/>
            <person name="Gao Y."/>
            <person name="Liu J."/>
            <person name="Shao H."/>
            <person name="Ye R."/>
            <person name="Li L."/>
            <person name="Wei W."/>
            <person name="Wang X."/>
            <person name="Wang C."/>
            <person name="Yang T."/>
            <person name="Huo Q."/>
            <person name="Li W."/>
            <person name="Guo W."/>
            <person name="Chen H."/>
            <person name="Zhou L."/>
            <person name="Ni X."/>
            <person name="Tian J."/>
            <person name="Zhou Y."/>
            <person name="Sheng Y."/>
            <person name="Liu T."/>
            <person name="Pan Y."/>
            <person name="Xia L."/>
            <person name="Li J."/>
            <person name="Zhao F."/>
            <person name="Cao W."/>
        </authorList>
    </citation>
    <scope>NUCLEOTIDE SEQUENCE</scope>
    <source>
        <strain evidence="1">Dsil-2018</strain>
    </source>
</reference>
<comment type="caution">
    <text evidence="1">The sequence shown here is derived from an EMBL/GenBank/DDBJ whole genome shotgun (WGS) entry which is preliminary data.</text>
</comment>
<organism evidence="1 2">
    <name type="scientific">Dermacentor silvarum</name>
    <name type="common">Tick</name>
    <dbReference type="NCBI Taxonomy" id="543639"/>
    <lineage>
        <taxon>Eukaryota</taxon>
        <taxon>Metazoa</taxon>
        <taxon>Ecdysozoa</taxon>
        <taxon>Arthropoda</taxon>
        <taxon>Chelicerata</taxon>
        <taxon>Arachnida</taxon>
        <taxon>Acari</taxon>
        <taxon>Parasitiformes</taxon>
        <taxon>Ixodida</taxon>
        <taxon>Ixodoidea</taxon>
        <taxon>Ixodidae</taxon>
        <taxon>Rhipicephalinae</taxon>
        <taxon>Dermacentor</taxon>
    </lineage>
</organism>
<sequence length="158" mass="17943">MRLQSIRTSNTEIHSELEGIRGAMGFMNETFEQFKKDVVELRREVTEVKTQNSQCQYDIKQMQKALVEAKQEIIELKQYSRSQNVEIKGILVVPDENLRRVARLPAVSNLSVVLQGNQAGSWESATWSGVGQSVNLPGESHVSERKASRDLKPRVYLL</sequence>
<evidence type="ECO:0000313" key="2">
    <source>
        <dbReference type="Proteomes" id="UP000821865"/>
    </source>
</evidence>
<keyword evidence="2" id="KW-1185">Reference proteome</keyword>
<evidence type="ECO:0000313" key="1">
    <source>
        <dbReference type="EMBL" id="KAH7978657.1"/>
    </source>
</evidence>
<dbReference type="EMBL" id="CM023470">
    <property type="protein sequence ID" value="KAH7978657.1"/>
    <property type="molecule type" value="Genomic_DNA"/>
</dbReference>